<dbReference type="EMBL" id="MU007130">
    <property type="protein sequence ID" value="KAF2418259.1"/>
    <property type="molecule type" value="Genomic_DNA"/>
</dbReference>
<comment type="caution">
    <text evidence="1">The sequence shown here is derived from an EMBL/GenBank/DDBJ whole genome shotgun (WGS) entry which is preliminary data.</text>
</comment>
<accession>A0A9P4NF67</accession>
<evidence type="ECO:0000313" key="1">
    <source>
        <dbReference type="EMBL" id="KAF2418259.1"/>
    </source>
</evidence>
<keyword evidence="2" id="KW-1185">Reference proteome</keyword>
<dbReference type="OrthoDB" id="62952at2759"/>
<name>A0A9P4NF67_9PEZI</name>
<organism evidence="1 2">
    <name type="scientific">Tothia fuscella</name>
    <dbReference type="NCBI Taxonomy" id="1048955"/>
    <lineage>
        <taxon>Eukaryota</taxon>
        <taxon>Fungi</taxon>
        <taxon>Dikarya</taxon>
        <taxon>Ascomycota</taxon>
        <taxon>Pezizomycotina</taxon>
        <taxon>Dothideomycetes</taxon>
        <taxon>Pleosporomycetidae</taxon>
        <taxon>Venturiales</taxon>
        <taxon>Cylindrosympodiaceae</taxon>
        <taxon>Tothia</taxon>
    </lineage>
</organism>
<gene>
    <name evidence="1" type="ORF">EJ08DRAFT_64858</name>
</gene>
<sequence>MPPTKFLDLPFELRQQVYGYLDTTAGPTLWFRCWGQRLGCQNPPPRTMFFVCKQVIADMIGLTYLRGKFTLRITTSTIPLFPSTVTLLSTNNTLLQSHLTNLAFLKDLFITIVDNPILATDDGQSLRRTIRPLLSRATNLRTVSLGISSSHLQAKRLHGSGRRITFARCLKLS</sequence>
<dbReference type="Proteomes" id="UP000800235">
    <property type="component" value="Unassembled WGS sequence"/>
</dbReference>
<dbReference type="AlphaFoldDB" id="A0A9P4NF67"/>
<evidence type="ECO:0000313" key="2">
    <source>
        <dbReference type="Proteomes" id="UP000800235"/>
    </source>
</evidence>
<proteinExistence type="predicted"/>
<reference evidence="1" key="1">
    <citation type="journal article" date="2020" name="Stud. Mycol.">
        <title>101 Dothideomycetes genomes: a test case for predicting lifestyles and emergence of pathogens.</title>
        <authorList>
            <person name="Haridas S."/>
            <person name="Albert R."/>
            <person name="Binder M."/>
            <person name="Bloem J."/>
            <person name="Labutti K."/>
            <person name="Salamov A."/>
            <person name="Andreopoulos B."/>
            <person name="Baker S."/>
            <person name="Barry K."/>
            <person name="Bills G."/>
            <person name="Bluhm B."/>
            <person name="Cannon C."/>
            <person name="Castanera R."/>
            <person name="Culley D."/>
            <person name="Daum C."/>
            <person name="Ezra D."/>
            <person name="Gonzalez J."/>
            <person name="Henrissat B."/>
            <person name="Kuo A."/>
            <person name="Liang C."/>
            <person name="Lipzen A."/>
            <person name="Lutzoni F."/>
            <person name="Magnuson J."/>
            <person name="Mondo S."/>
            <person name="Nolan M."/>
            <person name="Ohm R."/>
            <person name="Pangilinan J."/>
            <person name="Park H.-J."/>
            <person name="Ramirez L."/>
            <person name="Alfaro M."/>
            <person name="Sun H."/>
            <person name="Tritt A."/>
            <person name="Yoshinaga Y."/>
            <person name="Zwiers L.-H."/>
            <person name="Turgeon B."/>
            <person name="Goodwin S."/>
            <person name="Spatafora J."/>
            <person name="Crous P."/>
            <person name="Grigoriev I."/>
        </authorList>
    </citation>
    <scope>NUCLEOTIDE SEQUENCE</scope>
    <source>
        <strain evidence="1">CBS 130266</strain>
    </source>
</reference>
<protein>
    <submittedName>
        <fullName evidence="1">Uncharacterized protein</fullName>
    </submittedName>
</protein>